<name>A0A8J2S978_9STRA</name>
<accession>A0A8J2S978</accession>
<evidence type="ECO:0000313" key="1">
    <source>
        <dbReference type="EMBL" id="CAH0365676.1"/>
    </source>
</evidence>
<gene>
    <name evidence="1" type="ORF">PECAL_1P21260</name>
</gene>
<keyword evidence="2" id="KW-1185">Reference proteome</keyword>
<reference evidence="1" key="1">
    <citation type="submission" date="2021-11" db="EMBL/GenBank/DDBJ databases">
        <authorList>
            <consortium name="Genoscope - CEA"/>
            <person name="William W."/>
        </authorList>
    </citation>
    <scope>NUCLEOTIDE SEQUENCE</scope>
</reference>
<dbReference type="AlphaFoldDB" id="A0A8J2S978"/>
<comment type="caution">
    <text evidence="1">The sequence shown here is derived from an EMBL/GenBank/DDBJ whole genome shotgun (WGS) entry which is preliminary data.</text>
</comment>
<protein>
    <submittedName>
        <fullName evidence="1">Uncharacterized protein</fullName>
    </submittedName>
</protein>
<evidence type="ECO:0000313" key="2">
    <source>
        <dbReference type="Proteomes" id="UP000789595"/>
    </source>
</evidence>
<dbReference type="EMBL" id="CAKKNE010000001">
    <property type="protein sequence ID" value="CAH0365676.1"/>
    <property type="molecule type" value="Genomic_DNA"/>
</dbReference>
<organism evidence="1 2">
    <name type="scientific">Pelagomonas calceolata</name>
    <dbReference type="NCBI Taxonomy" id="35677"/>
    <lineage>
        <taxon>Eukaryota</taxon>
        <taxon>Sar</taxon>
        <taxon>Stramenopiles</taxon>
        <taxon>Ochrophyta</taxon>
        <taxon>Pelagophyceae</taxon>
        <taxon>Pelagomonadales</taxon>
        <taxon>Pelagomonadaceae</taxon>
        <taxon>Pelagomonas</taxon>
    </lineage>
</organism>
<sequence length="112" mass="11859">MVALRIALAPPIEPHYAEQLLTTALETAHGTSLSDAMTIAACERFEDATVATVAVRDDALVDVRGALVLAGGPAKASVVVEATAPSIRDLPPRTQTERHRLRPFEGFGAGLW</sequence>
<proteinExistence type="predicted"/>
<dbReference type="Proteomes" id="UP000789595">
    <property type="component" value="Unassembled WGS sequence"/>
</dbReference>